<dbReference type="SMART" id="SM00857">
    <property type="entry name" value="Resolvase"/>
    <property type="match status" value="1"/>
</dbReference>
<protein>
    <recommendedName>
        <fullName evidence="1">Resolvase/invertase-type recombinase catalytic domain-containing protein</fullName>
    </recommendedName>
</protein>
<proteinExistence type="predicted"/>
<evidence type="ECO:0000313" key="2">
    <source>
        <dbReference type="EMBL" id="CAA9549059.1"/>
    </source>
</evidence>
<feature type="domain" description="Resolvase/invertase-type recombinase catalytic" evidence="1">
    <location>
        <begin position="15"/>
        <end position="148"/>
    </location>
</feature>
<dbReference type="AlphaFoldDB" id="A0A6J4UIK1"/>
<dbReference type="InterPro" id="IPR006119">
    <property type="entry name" value="Resolv_N"/>
</dbReference>
<dbReference type="Gene3D" id="3.40.50.1390">
    <property type="entry name" value="Resolvase, N-terminal catalytic domain"/>
    <property type="match status" value="1"/>
</dbReference>
<dbReference type="InterPro" id="IPR050639">
    <property type="entry name" value="SSR_resolvase"/>
</dbReference>
<dbReference type="Pfam" id="PF00239">
    <property type="entry name" value="Resolvase"/>
    <property type="match status" value="1"/>
</dbReference>
<evidence type="ECO:0000259" key="1">
    <source>
        <dbReference type="SMART" id="SM00857"/>
    </source>
</evidence>
<dbReference type="EMBL" id="CADCWN010000015">
    <property type="protein sequence ID" value="CAA9549059.1"/>
    <property type="molecule type" value="Genomic_DNA"/>
</dbReference>
<name>A0A6J4UIK1_9BACT</name>
<dbReference type="GO" id="GO:0000150">
    <property type="term" value="F:DNA strand exchange activity"/>
    <property type="evidence" value="ECO:0007669"/>
    <property type="project" value="InterPro"/>
</dbReference>
<dbReference type="GO" id="GO:0003677">
    <property type="term" value="F:DNA binding"/>
    <property type="evidence" value="ECO:0007669"/>
    <property type="project" value="InterPro"/>
</dbReference>
<reference evidence="2" key="1">
    <citation type="submission" date="2020-02" db="EMBL/GenBank/DDBJ databases">
        <authorList>
            <person name="Meier V. D."/>
        </authorList>
    </citation>
    <scope>NUCLEOTIDE SEQUENCE</scope>
    <source>
        <strain evidence="2">AVDCRST_MAG18</strain>
    </source>
</reference>
<gene>
    <name evidence="2" type="ORF">AVDCRST_MAG18-139</name>
</gene>
<dbReference type="PANTHER" id="PTHR30461:SF23">
    <property type="entry name" value="DNA RECOMBINASE-RELATED"/>
    <property type="match status" value="1"/>
</dbReference>
<accession>A0A6J4UIK1</accession>
<dbReference type="SUPFAM" id="SSF53041">
    <property type="entry name" value="Resolvase-like"/>
    <property type="match status" value="1"/>
</dbReference>
<sequence>MSDEQARRVGAGKTVLLYVRESQYNERERTSVEEQLAAGRALANRLGYGVSEELTVIERGPNSSLTRAGITALIGHVAAGRAGAIITHTLDRLGRPDSEALEALLRELRRRAIPIYVARTPGGYSYDPQTGDIVRDSEAIHAATLREWQPPEFIIIPRENEQDERFAEQFPRLNQAGELPANGRATDG</sequence>
<dbReference type="PANTHER" id="PTHR30461">
    <property type="entry name" value="DNA-INVERTASE FROM LAMBDOID PROPHAGE"/>
    <property type="match status" value="1"/>
</dbReference>
<organism evidence="2">
    <name type="scientific">uncultured Thermomicrobiales bacterium</name>
    <dbReference type="NCBI Taxonomy" id="1645740"/>
    <lineage>
        <taxon>Bacteria</taxon>
        <taxon>Pseudomonadati</taxon>
        <taxon>Thermomicrobiota</taxon>
        <taxon>Thermomicrobia</taxon>
        <taxon>Thermomicrobiales</taxon>
        <taxon>environmental samples</taxon>
    </lineage>
</organism>
<dbReference type="InterPro" id="IPR036162">
    <property type="entry name" value="Resolvase-like_N_sf"/>
</dbReference>